<evidence type="ECO:0000259" key="3">
    <source>
        <dbReference type="Pfam" id="PF03981"/>
    </source>
</evidence>
<keyword evidence="5" id="KW-1185">Reference proteome</keyword>
<evidence type="ECO:0000313" key="5">
    <source>
        <dbReference type="Proteomes" id="UP000799640"/>
    </source>
</evidence>
<organism evidence="4 5">
    <name type="scientific">Trichodelitschia bisporula</name>
    <dbReference type="NCBI Taxonomy" id="703511"/>
    <lineage>
        <taxon>Eukaryota</taxon>
        <taxon>Fungi</taxon>
        <taxon>Dikarya</taxon>
        <taxon>Ascomycota</taxon>
        <taxon>Pezizomycotina</taxon>
        <taxon>Dothideomycetes</taxon>
        <taxon>Dothideomycetes incertae sedis</taxon>
        <taxon>Phaeotrichales</taxon>
        <taxon>Phaeotrichaceae</taxon>
        <taxon>Trichodelitschia</taxon>
    </lineage>
</organism>
<feature type="region of interest" description="Disordered" evidence="2">
    <location>
        <begin position="16"/>
        <end position="80"/>
    </location>
</feature>
<evidence type="ECO:0000313" key="4">
    <source>
        <dbReference type="EMBL" id="KAF2400666.1"/>
    </source>
</evidence>
<dbReference type="Proteomes" id="UP000799640">
    <property type="component" value="Unassembled WGS sequence"/>
</dbReference>
<dbReference type="PANTHER" id="PTHR12184">
    <property type="entry name" value="UBIQUINOL-CYTOCHROME C REDUCTASE COMPLEX ASSEMBLY FACTOR 1 FAMILY MEMBER"/>
    <property type="match status" value="1"/>
</dbReference>
<reference evidence="4" key="1">
    <citation type="journal article" date="2020" name="Stud. Mycol.">
        <title>101 Dothideomycetes genomes: a test case for predicting lifestyles and emergence of pathogens.</title>
        <authorList>
            <person name="Haridas S."/>
            <person name="Albert R."/>
            <person name="Binder M."/>
            <person name="Bloem J."/>
            <person name="Labutti K."/>
            <person name="Salamov A."/>
            <person name="Andreopoulos B."/>
            <person name="Baker S."/>
            <person name="Barry K."/>
            <person name="Bills G."/>
            <person name="Bluhm B."/>
            <person name="Cannon C."/>
            <person name="Castanera R."/>
            <person name="Culley D."/>
            <person name="Daum C."/>
            <person name="Ezra D."/>
            <person name="Gonzalez J."/>
            <person name="Henrissat B."/>
            <person name="Kuo A."/>
            <person name="Liang C."/>
            <person name="Lipzen A."/>
            <person name="Lutzoni F."/>
            <person name="Magnuson J."/>
            <person name="Mondo S."/>
            <person name="Nolan M."/>
            <person name="Ohm R."/>
            <person name="Pangilinan J."/>
            <person name="Park H.-J."/>
            <person name="Ramirez L."/>
            <person name="Alfaro M."/>
            <person name="Sun H."/>
            <person name="Tritt A."/>
            <person name="Yoshinaga Y."/>
            <person name="Zwiers L.-H."/>
            <person name="Turgeon B."/>
            <person name="Goodwin S."/>
            <person name="Spatafora J."/>
            <person name="Crous P."/>
            <person name="Grigoriev I."/>
        </authorList>
    </citation>
    <scope>NUCLEOTIDE SEQUENCE</scope>
    <source>
        <strain evidence="4">CBS 262.69</strain>
    </source>
</reference>
<dbReference type="GO" id="GO:0005739">
    <property type="term" value="C:mitochondrion"/>
    <property type="evidence" value="ECO:0007669"/>
    <property type="project" value="TreeGrafter"/>
</dbReference>
<comment type="similarity">
    <text evidence="1">Belongs to the CBP3 family.</text>
</comment>
<gene>
    <name evidence="4" type="ORF">EJ06DRAFT_509469</name>
</gene>
<dbReference type="PANTHER" id="PTHR12184:SF1">
    <property type="entry name" value="UBIQUINOL-CYTOCHROME-C REDUCTASE COMPLEX ASSEMBLY FACTOR 1"/>
    <property type="match status" value="1"/>
</dbReference>
<evidence type="ECO:0000256" key="1">
    <source>
        <dbReference type="ARBA" id="ARBA00006407"/>
    </source>
</evidence>
<sequence length="275" mass="30206">MASKSTCRTCLRASRSLLAPPRSIRSPAPALQSLATQHRTPYQPTQRRLASTSTPPKPDTKSAPVLETAKSQPPIPPPAEFQSRIARSLRQAAPGATETYVAYGGSELLFQECAAQADYSMPEVKEGSERAKAAGGEDLGVGTGWWYEGLSLEPTFATWTQVTMLHMYILTVRLRCLPAEAARSWMQHLTNHFFFAAETRMESYHGIHSKGIRAKYLKDLFDQWRGVLAAYDEGLVRGDAVLAGAVWRNVCKGAEGVDPVALATVVAYLRREVAR</sequence>
<dbReference type="AlphaFoldDB" id="A0A6G1HXS1"/>
<dbReference type="EMBL" id="ML996694">
    <property type="protein sequence ID" value="KAF2400666.1"/>
    <property type="molecule type" value="Genomic_DNA"/>
</dbReference>
<dbReference type="Pfam" id="PF03981">
    <property type="entry name" value="Ubiq_cyt_C_chap"/>
    <property type="match status" value="1"/>
</dbReference>
<feature type="compositionally biased region" description="Polar residues" evidence="2">
    <location>
        <begin position="33"/>
        <end position="54"/>
    </location>
</feature>
<name>A0A6G1HXS1_9PEZI</name>
<feature type="compositionally biased region" description="Low complexity" evidence="2">
    <location>
        <begin position="19"/>
        <end position="30"/>
    </location>
</feature>
<protein>
    <recommendedName>
        <fullName evidence="3">Ubiquinol-cytochrome c chaperone domain-containing protein</fullName>
    </recommendedName>
</protein>
<feature type="non-terminal residue" evidence="4">
    <location>
        <position position="275"/>
    </location>
</feature>
<accession>A0A6G1HXS1</accession>
<dbReference type="OrthoDB" id="10253878at2759"/>
<evidence type="ECO:0000256" key="2">
    <source>
        <dbReference type="SAM" id="MobiDB-lite"/>
    </source>
</evidence>
<dbReference type="InterPro" id="IPR007129">
    <property type="entry name" value="Ubiqinol_cyt_c_chaperone_CPB3"/>
</dbReference>
<dbReference type="GO" id="GO:0034551">
    <property type="term" value="P:mitochondrial respiratory chain complex III assembly"/>
    <property type="evidence" value="ECO:0007669"/>
    <property type="project" value="TreeGrafter"/>
</dbReference>
<dbReference type="InterPro" id="IPR021150">
    <property type="entry name" value="Ubiq_cyt_c_chap"/>
</dbReference>
<proteinExistence type="inferred from homology"/>
<feature type="domain" description="Ubiquinol-cytochrome c chaperone" evidence="3">
    <location>
        <begin position="150"/>
        <end position="274"/>
    </location>
</feature>